<name>A0A1E5IXS3_SHECO</name>
<keyword evidence="8" id="KW-1185">Reference proteome</keyword>
<dbReference type="InterPro" id="IPR018060">
    <property type="entry name" value="HTH_AraC"/>
</dbReference>
<dbReference type="RefSeq" id="WP_069670271.1">
    <property type="nucleotide sequence ID" value="NZ_BPEU01000039.1"/>
</dbReference>
<keyword evidence="1" id="KW-0805">Transcription regulation</keyword>
<dbReference type="Proteomes" id="UP000095230">
    <property type="component" value="Unassembled WGS sequence"/>
</dbReference>
<dbReference type="Pfam" id="PF12833">
    <property type="entry name" value="HTH_18"/>
    <property type="match status" value="1"/>
</dbReference>
<dbReference type="Proteomes" id="UP000773469">
    <property type="component" value="Unassembled WGS sequence"/>
</dbReference>
<dbReference type="SMART" id="SM00342">
    <property type="entry name" value="HTH_ARAC"/>
    <property type="match status" value="1"/>
</dbReference>
<dbReference type="GO" id="GO:0003700">
    <property type="term" value="F:DNA-binding transcription factor activity"/>
    <property type="evidence" value="ECO:0007669"/>
    <property type="project" value="InterPro"/>
</dbReference>
<dbReference type="Pfam" id="PF12625">
    <property type="entry name" value="Arabinose_bd"/>
    <property type="match status" value="1"/>
</dbReference>
<sequence length="337" mass="38810">MKSARSYKPTLMVGDQSYPAYELRYLLSYVSLHYGVEQREQLCQEIGVGINELQQMQLVFVWQVDYVMAYLKQREHDLELGAKLGACYQVEDLGFMLNHLKECANLGDCLQFVLSHPELVGSFSDTLISNNAGVLSLRWLNTGKIDRERFGMQFQHSVCSMLALARQLTQHPIALMQIHMAESARQSQFLQDFTQCDVQFEREFYQWSIGHQELTLPILYDFESVVMTEHALGEASYIEQILNQLKANFPELPKLEQMALMNNISDRTLRRRLASAGTTYQRLVDQVRSQIAIGLIVQGDRSVVEIADLMGFSDVSHFRQSFKHWLGYPPGHFIRKI</sequence>
<keyword evidence="2" id="KW-0238">DNA-binding</keyword>
<dbReference type="PROSITE" id="PS01124">
    <property type="entry name" value="HTH_ARAC_FAMILY_2"/>
    <property type="match status" value="1"/>
</dbReference>
<dbReference type="InterPro" id="IPR009057">
    <property type="entry name" value="Homeodomain-like_sf"/>
</dbReference>
<evidence type="ECO:0000256" key="1">
    <source>
        <dbReference type="ARBA" id="ARBA00023015"/>
    </source>
</evidence>
<organism evidence="6 7">
    <name type="scientific">Shewanella colwelliana</name>
    <name type="common">Alteromonas colwelliana</name>
    <dbReference type="NCBI Taxonomy" id="23"/>
    <lineage>
        <taxon>Bacteria</taxon>
        <taxon>Pseudomonadati</taxon>
        <taxon>Pseudomonadota</taxon>
        <taxon>Gammaproteobacteria</taxon>
        <taxon>Alteromonadales</taxon>
        <taxon>Shewanellaceae</taxon>
        <taxon>Shewanella</taxon>
    </lineage>
</organism>
<dbReference type="STRING" id="23.BEL05_08905"/>
<evidence type="ECO:0000259" key="4">
    <source>
        <dbReference type="PROSITE" id="PS01124"/>
    </source>
</evidence>
<dbReference type="PANTHER" id="PTHR47894">
    <property type="entry name" value="HTH-TYPE TRANSCRIPTIONAL REGULATOR GADX"/>
    <property type="match status" value="1"/>
</dbReference>
<evidence type="ECO:0000256" key="2">
    <source>
        <dbReference type="ARBA" id="ARBA00023125"/>
    </source>
</evidence>
<dbReference type="EMBL" id="MCBT01000009">
    <property type="protein sequence ID" value="OEG75319.1"/>
    <property type="molecule type" value="Genomic_DNA"/>
</dbReference>
<dbReference type="InterPro" id="IPR032687">
    <property type="entry name" value="AraC-type_N"/>
</dbReference>
<evidence type="ECO:0000313" key="5">
    <source>
        <dbReference type="EMBL" id="GIU46314.1"/>
    </source>
</evidence>
<reference evidence="5 8" key="2">
    <citation type="submission" date="2021-05" db="EMBL/GenBank/DDBJ databases">
        <title>Molecular characterization for Shewanella algae harboring chromosomal blaOXA-55-like strains isolated from clinical and environment sample.</title>
        <authorList>
            <person name="Ohama Y."/>
            <person name="Aoki K."/>
            <person name="Harada S."/>
            <person name="Moriya K."/>
            <person name="Ishii Y."/>
            <person name="Tateda K."/>
        </authorList>
    </citation>
    <scope>NUCLEOTIDE SEQUENCE [LARGE SCALE GENOMIC DNA]</scope>
    <source>
        <strain evidence="5 8">MBTL60-118</strain>
    </source>
</reference>
<gene>
    <name evidence="6" type="ORF">BEL05_08905</name>
    <name evidence="5" type="ORF">TUM3794_38630</name>
</gene>
<evidence type="ECO:0000256" key="3">
    <source>
        <dbReference type="ARBA" id="ARBA00023163"/>
    </source>
</evidence>
<evidence type="ECO:0000313" key="8">
    <source>
        <dbReference type="Proteomes" id="UP000773469"/>
    </source>
</evidence>
<dbReference type="Gene3D" id="1.10.10.60">
    <property type="entry name" value="Homeodomain-like"/>
    <property type="match status" value="1"/>
</dbReference>
<dbReference type="GO" id="GO:0005829">
    <property type="term" value="C:cytosol"/>
    <property type="evidence" value="ECO:0007669"/>
    <property type="project" value="TreeGrafter"/>
</dbReference>
<keyword evidence="3" id="KW-0804">Transcription</keyword>
<dbReference type="AlphaFoldDB" id="A0A1E5IXS3"/>
<evidence type="ECO:0000313" key="6">
    <source>
        <dbReference type="EMBL" id="OEG75319.1"/>
    </source>
</evidence>
<feature type="domain" description="HTH araC/xylS-type" evidence="4">
    <location>
        <begin position="239"/>
        <end position="336"/>
    </location>
</feature>
<comment type="caution">
    <text evidence="6">The sequence shown here is derived from an EMBL/GenBank/DDBJ whole genome shotgun (WGS) entry which is preliminary data.</text>
</comment>
<proteinExistence type="predicted"/>
<dbReference type="EMBL" id="BPEU01000039">
    <property type="protein sequence ID" value="GIU46314.1"/>
    <property type="molecule type" value="Genomic_DNA"/>
</dbReference>
<dbReference type="SUPFAM" id="SSF46689">
    <property type="entry name" value="Homeodomain-like"/>
    <property type="match status" value="1"/>
</dbReference>
<dbReference type="GO" id="GO:0000976">
    <property type="term" value="F:transcription cis-regulatory region binding"/>
    <property type="evidence" value="ECO:0007669"/>
    <property type="project" value="TreeGrafter"/>
</dbReference>
<accession>A0A1E5IXS3</accession>
<dbReference type="OrthoDB" id="6816069at2"/>
<dbReference type="PANTHER" id="PTHR47894:SF1">
    <property type="entry name" value="HTH-TYPE TRANSCRIPTIONAL REGULATOR VQSM"/>
    <property type="match status" value="1"/>
</dbReference>
<protein>
    <submittedName>
        <fullName evidence="6">AraC family transcriptional regulator</fullName>
    </submittedName>
</protein>
<reference evidence="6 7" key="1">
    <citation type="submission" date="2016-07" db="EMBL/GenBank/DDBJ databases">
        <title>Whole-genome of two Shewanella species isolated from a digestive organ of sea cucumber Apostichopus japonicus Selenka 1867.</title>
        <authorList>
            <person name="Hong H.-H."/>
            <person name="Choi H."/>
            <person name="Cheon S."/>
            <person name="Oh J.-S."/>
            <person name="Lee H.-G."/>
            <person name="Park C."/>
        </authorList>
    </citation>
    <scope>NUCLEOTIDE SEQUENCE [LARGE SCALE GENOMIC DNA]</scope>
    <source>
        <strain evidence="6 7">CSB03KR</strain>
    </source>
</reference>
<evidence type="ECO:0000313" key="7">
    <source>
        <dbReference type="Proteomes" id="UP000095230"/>
    </source>
</evidence>